<keyword evidence="3" id="KW-0489">Methyltransferase</keyword>
<dbReference type="PANTHER" id="PTHR48418:SF1">
    <property type="entry name" value="TRNA WYBUTOSINE-SYNTHESIZING PROTEIN 3"/>
    <property type="match status" value="1"/>
</dbReference>
<dbReference type="PANTHER" id="PTHR48418">
    <property type="entry name" value="TRNA WYBUTOSINE-SYNTHESIZING PROTEIN 3"/>
    <property type="match status" value="1"/>
</dbReference>
<gene>
    <name evidence="11" type="ORF">C1H76_3592</name>
</gene>
<dbReference type="SUPFAM" id="SSF111278">
    <property type="entry name" value="SSo0622-like"/>
    <property type="match status" value="2"/>
</dbReference>
<evidence type="ECO:0000256" key="5">
    <source>
        <dbReference type="ARBA" id="ARBA00022691"/>
    </source>
</evidence>
<protein>
    <recommendedName>
        <fullName evidence="2">tRNA(Phe) 7-[(3-amino-3-carboxypropyl)-4-demethylwyosine(37)-N(4)]-methyltransferase</fullName>
        <ecNumber evidence="2">2.1.1.282</ecNumber>
    </recommendedName>
    <alternativeName>
        <fullName evidence="7">tRNA(Phe) 7-((3-amino-3-carboxypropyl)-4-demethylwyosine(37)-N(4))-methyltransferase</fullName>
    </alternativeName>
</protein>
<evidence type="ECO:0000256" key="1">
    <source>
        <dbReference type="ARBA" id="ARBA00008569"/>
    </source>
</evidence>
<dbReference type="EC" id="2.1.1.282" evidence="2"/>
<dbReference type="GO" id="GO:0032259">
    <property type="term" value="P:methylation"/>
    <property type="evidence" value="ECO:0007669"/>
    <property type="project" value="UniProtKB-KW"/>
</dbReference>
<accession>A0A4U7B433</accession>
<dbReference type="EMBL" id="PTQR01000046">
    <property type="protein sequence ID" value="TKX24181.1"/>
    <property type="molecule type" value="Genomic_DNA"/>
</dbReference>
<dbReference type="InterPro" id="IPR036602">
    <property type="entry name" value="tRNA_yW-synthesising-like_sf"/>
</dbReference>
<organism evidence="11 12">
    <name type="scientific">Elsinoe australis</name>
    <dbReference type="NCBI Taxonomy" id="40998"/>
    <lineage>
        <taxon>Eukaryota</taxon>
        <taxon>Fungi</taxon>
        <taxon>Dikarya</taxon>
        <taxon>Ascomycota</taxon>
        <taxon>Pezizomycotina</taxon>
        <taxon>Dothideomycetes</taxon>
        <taxon>Dothideomycetidae</taxon>
        <taxon>Myriangiales</taxon>
        <taxon>Elsinoaceae</taxon>
        <taxon>Elsinoe</taxon>
    </lineage>
</organism>
<reference evidence="11 12" key="1">
    <citation type="submission" date="2018-02" db="EMBL/GenBank/DDBJ databases">
        <title>Draft genome sequences of Elsinoe sp., causing black scab on jojoba.</title>
        <authorList>
            <person name="Stodart B."/>
            <person name="Jeffress S."/>
            <person name="Ash G."/>
            <person name="Arun Chinnappa K."/>
        </authorList>
    </citation>
    <scope>NUCLEOTIDE SEQUENCE [LARGE SCALE GENOMIC DNA]</scope>
    <source>
        <strain evidence="11 12">Hillstone_2</strain>
    </source>
</reference>
<comment type="similarity">
    <text evidence="1">Belongs to the TYW3 family.</text>
</comment>
<evidence type="ECO:0000256" key="3">
    <source>
        <dbReference type="ARBA" id="ARBA00022603"/>
    </source>
</evidence>
<dbReference type="AlphaFoldDB" id="A0A4U7B433"/>
<dbReference type="Pfam" id="PF02676">
    <property type="entry name" value="TYW3"/>
    <property type="match status" value="1"/>
</dbReference>
<evidence type="ECO:0000313" key="11">
    <source>
        <dbReference type="EMBL" id="TKX24181.1"/>
    </source>
</evidence>
<evidence type="ECO:0000256" key="2">
    <source>
        <dbReference type="ARBA" id="ARBA00012750"/>
    </source>
</evidence>
<keyword evidence="5" id="KW-0949">S-adenosyl-L-methionine</keyword>
<dbReference type="GO" id="GO:0008033">
    <property type="term" value="P:tRNA processing"/>
    <property type="evidence" value="ECO:0007669"/>
    <property type="project" value="UniProtKB-KW"/>
</dbReference>
<evidence type="ECO:0000256" key="6">
    <source>
        <dbReference type="ARBA" id="ARBA00022694"/>
    </source>
</evidence>
<dbReference type="GO" id="GO:0008168">
    <property type="term" value="F:methyltransferase activity"/>
    <property type="evidence" value="ECO:0007669"/>
    <property type="project" value="UniProtKB-KW"/>
</dbReference>
<dbReference type="Gene3D" id="3.30.1960.10">
    <property type="entry name" value="tRNA wybutosine-synthesizing-like"/>
    <property type="match status" value="1"/>
</dbReference>
<proteinExistence type="inferred from homology"/>
<evidence type="ECO:0000256" key="9">
    <source>
        <dbReference type="SAM" id="MobiDB-lite"/>
    </source>
</evidence>
<feature type="compositionally biased region" description="Basic and acidic residues" evidence="9">
    <location>
        <begin position="220"/>
        <end position="232"/>
    </location>
</feature>
<comment type="catalytic activity">
    <reaction evidence="8">
        <text>4-demethyl-7-[(3S)-3-amino-3-carboxypropyl]wyosine(37) in tRNA(Phe) + S-adenosyl-L-methionine = 7-[(3S)-3-amino-3-carboxypropyl]wyosine(37) in tRNA(Phe) + S-adenosyl-L-homocysteine + H(+)</text>
        <dbReference type="Rhea" id="RHEA:36635"/>
        <dbReference type="Rhea" id="RHEA-COMP:10378"/>
        <dbReference type="Rhea" id="RHEA-COMP:10379"/>
        <dbReference type="ChEBI" id="CHEBI:15378"/>
        <dbReference type="ChEBI" id="CHEBI:57856"/>
        <dbReference type="ChEBI" id="CHEBI:59789"/>
        <dbReference type="ChEBI" id="CHEBI:73543"/>
        <dbReference type="ChEBI" id="CHEBI:73550"/>
        <dbReference type="EC" id="2.1.1.282"/>
    </reaction>
</comment>
<feature type="region of interest" description="Disordered" evidence="9">
    <location>
        <begin position="196"/>
        <end position="232"/>
    </location>
</feature>
<evidence type="ECO:0000256" key="7">
    <source>
        <dbReference type="ARBA" id="ARBA00030554"/>
    </source>
</evidence>
<feature type="compositionally biased region" description="Polar residues" evidence="9">
    <location>
        <begin position="78"/>
        <end position="92"/>
    </location>
</feature>
<sequence length="329" mass="34856">MSQVFAAKKKKILSQLAVPTEDYVDASPKGSVDAPIRSLVGTINRIDSLVTTSSCSGRIAIYAEGAKKSSDDKLDVSGGTNSNVDTKNSSTQGKGGGAWLFVSHESVDLSSYLGSTSPSSSTSNLLHSLLVSLQNEIQDTQTSTPRVIVDPSATFPPDARILHLKFEPLILHVLCASLSSARKVLIAAQAAGFRESGISGVPEPPSPAPASAGRQSSPAEHQDMAPDGQMDEKEALRQYPKRQRKPQKQASDGPVIVAIRTTGLAMDAPIGYAATTGEIMLGVSDPYLSSLLTMGNDRFVRNEERKRRLRDGIIKAFFSGSSVAESGNV</sequence>
<keyword evidence="6" id="KW-0819">tRNA processing</keyword>
<evidence type="ECO:0000259" key="10">
    <source>
        <dbReference type="Pfam" id="PF02676"/>
    </source>
</evidence>
<feature type="region of interest" description="Disordered" evidence="9">
    <location>
        <begin position="70"/>
        <end position="94"/>
    </location>
</feature>
<dbReference type="Proteomes" id="UP000308133">
    <property type="component" value="Unassembled WGS sequence"/>
</dbReference>
<evidence type="ECO:0000313" key="12">
    <source>
        <dbReference type="Proteomes" id="UP000308133"/>
    </source>
</evidence>
<feature type="domain" description="tRNA wybutosine-synthesizing protein" evidence="10">
    <location>
        <begin position="8"/>
        <end position="313"/>
    </location>
</feature>
<feature type="compositionally biased region" description="Low complexity" evidence="9">
    <location>
        <begin position="209"/>
        <end position="219"/>
    </location>
</feature>
<keyword evidence="4" id="KW-0808">Transferase</keyword>
<evidence type="ECO:0000256" key="8">
    <source>
        <dbReference type="ARBA" id="ARBA00049202"/>
    </source>
</evidence>
<dbReference type="InterPro" id="IPR003827">
    <property type="entry name" value="tRNA_yW-synthesising"/>
</dbReference>
<comment type="caution">
    <text evidence="11">The sequence shown here is derived from an EMBL/GenBank/DDBJ whole genome shotgun (WGS) entry which is preliminary data.</text>
</comment>
<evidence type="ECO:0000256" key="4">
    <source>
        <dbReference type="ARBA" id="ARBA00022679"/>
    </source>
</evidence>
<name>A0A4U7B433_9PEZI</name>